<gene>
    <name evidence="4" type="ORF">ACFPYJ_30345</name>
</gene>
<dbReference type="Pfam" id="PF09663">
    <property type="entry name" value="Amido_AtzD_TrzD"/>
    <property type="match status" value="1"/>
</dbReference>
<proteinExistence type="inferred from homology"/>
<feature type="binding site" evidence="3">
    <location>
        <position position="326"/>
    </location>
    <ligand>
        <name>substrate</name>
    </ligand>
</feature>
<dbReference type="Gene3D" id="3.30.1330.160">
    <property type="entry name" value="Cyanuric acid hydrolase/Barbituras, RU C"/>
    <property type="match status" value="1"/>
</dbReference>
<dbReference type="EC" id="3.5.2.-" evidence="3"/>
<dbReference type="HAMAP" id="MF_01989">
    <property type="entry name" value="Cyc_amidohydrol"/>
    <property type="match status" value="1"/>
</dbReference>
<reference evidence="5" key="1">
    <citation type="journal article" date="2019" name="Int. J. Syst. Evol. Microbiol.">
        <title>The Global Catalogue of Microorganisms (GCM) 10K type strain sequencing project: providing services to taxonomists for standard genome sequencing and annotation.</title>
        <authorList>
            <consortium name="The Broad Institute Genomics Platform"/>
            <consortium name="The Broad Institute Genome Sequencing Center for Infectious Disease"/>
            <person name="Wu L."/>
            <person name="Ma J."/>
        </authorList>
    </citation>
    <scope>NUCLEOTIDE SEQUENCE [LARGE SCALE GENOMIC DNA]</scope>
    <source>
        <strain evidence="5">CGMCC 1.3240</strain>
    </source>
</reference>
<feature type="active site" description="Nucleophile" evidence="3">
    <location>
        <position position="231"/>
    </location>
</feature>
<dbReference type="EMBL" id="JBHSOW010000121">
    <property type="protein sequence ID" value="MFC5653341.1"/>
    <property type="molecule type" value="Genomic_DNA"/>
</dbReference>
<feature type="region of interest" description="RU B" evidence="3">
    <location>
        <begin position="111"/>
        <end position="248"/>
    </location>
</feature>
<evidence type="ECO:0000313" key="4">
    <source>
        <dbReference type="EMBL" id="MFC5653341.1"/>
    </source>
</evidence>
<feature type="active site" evidence="3">
    <location>
        <position position="161"/>
    </location>
</feature>
<feature type="binding site" evidence="3">
    <location>
        <begin position="81"/>
        <end position="82"/>
    </location>
    <ligand>
        <name>substrate</name>
    </ligand>
</feature>
<feature type="binding site" evidence="3">
    <location>
        <begin position="231"/>
        <end position="232"/>
    </location>
    <ligand>
        <name>substrate</name>
    </ligand>
</feature>
<feature type="region of interest" description="RU C" evidence="3">
    <location>
        <begin position="254"/>
        <end position="368"/>
    </location>
</feature>
<dbReference type="RefSeq" id="WP_379191993.1">
    <property type="nucleotide sequence ID" value="NZ_JBHSOW010000121.1"/>
</dbReference>
<feature type="binding site" evidence="3">
    <location>
        <begin position="345"/>
        <end position="346"/>
    </location>
    <ligand>
        <name>substrate</name>
    </ligand>
</feature>
<feature type="region of interest" description="RU A" evidence="3">
    <location>
        <begin position="1"/>
        <end position="101"/>
    </location>
</feature>
<evidence type="ECO:0000256" key="2">
    <source>
        <dbReference type="ARBA" id="ARBA00022801"/>
    </source>
</evidence>
<evidence type="ECO:0000313" key="5">
    <source>
        <dbReference type="Proteomes" id="UP001596047"/>
    </source>
</evidence>
<name>A0ABW0WA02_9BACL</name>
<comment type="function">
    <text evidence="3">Cyclic amide hydrolase of unknown substrate specificity. Catalyzes the hydrolytic ring-opening of a cyclic amide. Does not act on cyanuric acid nor barbituric acid.</text>
</comment>
<feature type="binding site" evidence="3">
    <location>
        <position position="193"/>
    </location>
    <ligand>
        <name>substrate</name>
    </ligand>
</feature>
<sequence length="368" mass="39091">MGMKIGVYKVAMDSPGDTSKLENLIRNGEIDPEKIIACIGKTEGNGGANDFTRKLATLSYQLMLSRYIGKEQSETIVFVWSGGTEGVLSPHATFFTRNDDEMDELDNNVPGLAVSIQTTADIPAEHIGRMPMVIEVAQAAKKAMTDAGVSHPEQVHYVQVKGPLLTPTHLREAAVSGKELVTKDPNLSKGFARGAMALGVALALGEIQETDLSEEIINKDMSLYSSVASTSAGGEMTNCEVILMANTNKGSGPYSIGHSVLKDAIDTSGICQAIRNAGLDAINIPTVEQQNQIVAVFAKAEASQEIRGWRTTMLSDADIHYERHARAAVGAVISSITGNSGIFVSGGTEHQCPPGHAPIACIVKKNVD</sequence>
<organism evidence="4 5">
    <name type="scientific">Paenibacillus solisilvae</name>
    <dbReference type="NCBI Taxonomy" id="2486751"/>
    <lineage>
        <taxon>Bacteria</taxon>
        <taxon>Bacillati</taxon>
        <taxon>Bacillota</taxon>
        <taxon>Bacilli</taxon>
        <taxon>Bacillales</taxon>
        <taxon>Paenibacillaceae</taxon>
        <taxon>Paenibacillus</taxon>
    </lineage>
</organism>
<dbReference type="InterPro" id="IPR043007">
    <property type="entry name" value="AtzD/Barbiturase_RUC"/>
</dbReference>
<dbReference type="Proteomes" id="UP001596047">
    <property type="component" value="Unassembled WGS sequence"/>
</dbReference>
<comment type="subunit">
    <text evidence="3">Homotetramer.</text>
</comment>
<dbReference type="Gene3D" id="3.30.1330.170">
    <property type="entry name" value="Cyanuric acid hydrolase/Barbiturase, RU A"/>
    <property type="match status" value="1"/>
</dbReference>
<comment type="caution">
    <text evidence="4">The sequence shown here is derived from an EMBL/GenBank/DDBJ whole genome shotgun (WGS) entry which is preliminary data.</text>
</comment>
<evidence type="ECO:0000256" key="3">
    <source>
        <dbReference type="HAMAP-Rule" id="MF_01989"/>
    </source>
</evidence>
<dbReference type="NCBIfam" id="TIGR02714">
    <property type="entry name" value="amido_AtzD_TrzD"/>
    <property type="match status" value="1"/>
</dbReference>
<dbReference type="InterPro" id="IPR043006">
    <property type="entry name" value="AtzD/Barbiturase_RUB"/>
</dbReference>
<comment type="similarity">
    <text evidence="1 3">Belongs to the cyclic amide hydrolase (CyAH) family.</text>
</comment>
<dbReference type="Gene3D" id="3.30.1330.180">
    <property type="entry name" value="Cyanuric acid hydrolase/Barbiturase, RU B"/>
    <property type="match status" value="1"/>
</dbReference>
<comment type="caution">
    <text evidence="3">Lacks conserved residue(s) required for the propagation of feature annotation.</text>
</comment>
<dbReference type="InterPro" id="IPR014086">
    <property type="entry name" value="AtzD/Barbiturase"/>
</dbReference>
<feature type="binding site" evidence="3">
    <location>
        <position position="53"/>
    </location>
    <ligand>
        <name>substrate</name>
    </ligand>
</feature>
<comment type="domain">
    <text evidence="3">The monomer structure is formed from three repeating units (RUs) that share the same structure as one another. The monomer and the active site possess nearly threefold rotational symmetry, to the extent that the active site possesses three potential Ser-Lys catalytic dyads, but one of the 3 active site surfaces varies in composition suggesting it is involved in confering substrate specificity.</text>
</comment>
<evidence type="ECO:0000256" key="1">
    <source>
        <dbReference type="ARBA" id="ARBA00010947"/>
    </source>
</evidence>
<accession>A0ABW0WA02</accession>
<keyword evidence="5" id="KW-1185">Reference proteome</keyword>
<dbReference type="InterPro" id="IPR043008">
    <property type="entry name" value="AtzD/Barbiturase_RUA"/>
</dbReference>
<keyword evidence="2 3" id="KW-0378">Hydrolase</keyword>
<protein>
    <recommendedName>
        <fullName evidence="3">Cyclic amide hydrolase</fullName>
        <shortName evidence="3">CyAH</shortName>
        <ecNumber evidence="3">3.5.2.-</ecNumber>
    </recommendedName>
    <alternativeName>
        <fullName evidence="3">Ring-opening amidohydrolase</fullName>
    </alternativeName>
</protein>